<feature type="transmembrane region" description="Helical" evidence="1">
    <location>
        <begin position="76"/>
        <end position="97"/>
    </location>
</feature>
<sequence>MDELSDGATTVTSAEKSGAVPWKAMAFAAIYGVAMAALIATLSLRSLGFVWQTCIPVTGAAIAIGSYLLAMAPKRLLGIVVLLFLTHAIVVAFAYRSLGLQDPAMAKQLAKHLGVFLLSLACVSATLAYWNRRRYWRIERRGNEEPDPRSGRSLAMSRFDYFYLLASVGGLIAFHKVTESVPVSVVFVGVLQLFTRVALAPARRGFSPVAVILTGYGCLAAGCFAGWTFYPTNSLVLMVLVGLPATLWCGILLSLRADGYRRVRDFAAYAENLPIAEPDPLA</sequence>
<reference evidence="2 3" key="1">
    <citation type="submission" date="2019-02" db="EMBL/GenBank/DDBJ databases">
        <title>Deep-cultivation of Planctomycetes and their phenomic and genomic characterization uncovers novel biology.</title>
        <authorList>
            <person name="Wiegand S."/>
            <person name="Jogler M."/>
            <person name="Boedeker C."/>
            <person name="Pinto D."/>
            <person name="Vollmers J."/>
            <person name="Rivas-Marin E."/>
            <person name="Kohn T."/>
            <person name="Peeters S.H."/>
            <person name="Heuer A."/>
            <person name="Rast P."/>
            <person name="Oberbeckmann S."/>
            <person name="Bunk B."/>
            <person name="Jeske O."/>
            <person name="Meyerdierks A."/>
            <person name="Storesund J.E."/>
            <person name="Kallscheuer N."/>
            <person name="Luecker S."/>
            <person name="Lage O.M."/>
            <person name="Pohl T."/>
            <person name="Merkel B.J."/>
            <person name="Hornburger P."/>
            <person name="Mueller R.-W."/>
            <person name="Bruemmer F."/>
            <person name="Labrenz M."/>
            <person name="Spormann A.M."/>
            <person name="Op Den Camp H."/>
            <person name="Overmann J."/>
            <person name="Amann R."/>
            <person name="Jetten M.S.M."/>
            <person name="Mascher T."/>
            <person name="Medema M.H."/>
            <person name="Devos D.P."/>
            <person name="Kaster A.-K."/>
            <person name="Ovreas L."/>
            <person name="Rohde M."/>
            <person name="Galperin M.Y."/>
            <person name="Jogler C."/>
        </authorList>
    </citation>
    <scope>NUCLEOTIDE SEQUENCE [LARGE SCALE GENOMIC DNA]</scope>
    <source>
        <strain evidence="2 3">Enr8</strain>
    </source>
</reference>
<keyword evidence="1" id="KW-0472">Membrane</keyword>
<feature type="transmembrane region" description="Helical" evidence="1">
    <location>
        <begin position="49"/>
        <end position="69"/>
    </location>
</feature>
<feature type="transmembrane region" description="Helical" evidence="1">
    <location>
        <begin position="109"/>
        <end position="130"/>
    </location>
</feature>
<feature type="transmembrane region" description="Helical" evidence="1">
    <location>
        <begin position="206"/>
        <end position="229"/>
    </location>
</feature>
<evidence type="ECO:0000256" key="1">
    <source>
        <dbReference type="SAM" id="Phobius"/>
    </source>
</evidence>
<feature type="transmembrane region" description="Helical" evidence="1">
    <location>
        <begin position="181"/>
        <end position="199"/>
    </location>
</feature>
<evidence type="ECO:0000313" key="2">
    <source>
        <dbReference type="EMBL" id="TWT38579.1"/>
    </source>
</evidence>
<keyword evidence="3" id="KW-1185">Reference proteome</keyword>
<accession>A0A5C5VL51</accession>
<evidence type="ECO:0000313" key="3">
    <source>
        <dbReference type="Proteomes" id="UP000318878"/>
    </source>
</evidence>
<keyword evidence="1" id="KW-1133">Transmembrane helix</keyword>
<gene>
    <name evidence="2" type="ORF">Enr8_02720</name>
</gene>
<feature type="transmembrane region" description="Helical" evidence="1">
    <location>
        <begin position="159"/>
        <end position="175"/>
    </location>
</feature>
<comment type="caution">
    <text evidence="2">The sequence shown here is derived from an EMBL/GenBank/DDBJ whole genome shotgun (WGS) entry which is preliminary data.</text>
</comment>
<proteinExistence type="predicted"/>
<dbReference type="RefSeq" id="WP_146428819.1">
    <property type="nucleotide sequence ID" value="NZ_SJPF01000001.1"/>
</dbReference>
<dbReference type="OrthoDB" id="9835874at2"/>
<dbReference type="AlphaFoldDB" id="A0A5C5VL51"/>
<protein>
    <submittedName>
        <fullName evidence="2">Uncharacterized protein</fullName>
    </submittedName>
</protein>
<name>A0A5C5VL51_9BACT</name>
<feature type="transmembrane region" description="Helical" evidence="1">
    <location>
        <begin position="24"/>
        <end position="43"/>
    </location>
</feature>
<dbReference type="EMBL" id="SJPF01000001">
    <property type="protein sequence ID" value="TWT38579.1"/>
    <property type="molecule type" value="Genomic_DNA"/>
</dbReference>
<keyword evidence="1" id="KW-0812">Transmembrane</keyword>
<organism evidence="2 3">
    <name type="scientific">Blastopirellula retiformator</name>
    <dbReference type="NCBI Taxonomy" id="2527970"/>
    <lineage>
        <taxon>Bacteria</taxon>
        <taxon>Pseudomonadati</taxon>
        <taxon>Planctomycetota</taxon>
        <taxon>Planctomycetia</taxon>
        <taxon>Pirellulales</taxon>
        <taxon>Pirellulaceae</taxon>
        <taxon>Blastopirellula</taxon>
    </lineage>
</organism>
<feature type="transmembrane region" description="Helical" evidence="1">
    <location>
        <begin position="235"/>
        <end position="255"/>
    </location>
</feature>
<dbReference type="Proteomes" id="UP000318878">
    <property type="component" value="Unassembled WGS sequence"/>
</dbReference>